<name>A0ABV8AX65_9BACI</name>
<comment type="subcellular location">
    <subcellularLocation>
        <location evidence="10">Cell membrane</location>
        <topology evidence="10">Multi-pass membrane protein</topology>
    </subcellularLocation>
    <subcellularLocation>
        <location evidence="10">Bacterial flagellum basal body</location>
    </subcellularLocation>
</comment>
<feature type="transmembrane region" description="Helical" evidence="10">
    <location>
        <begin position="177"/>
        <end position="202"/>
    </location>
</feature>
<evidence type="ECO:0000256" key="5">
    <source>
        <dbReference type="ARBA" id="ARBA00022692"/>
    </source>
</evidence>
<evidence type="ECO:0000256" key="9">
    <source>
        <dbReference type="NCBIfam" id="TIGR01400"/>
    </source>
</evidence>
<keyword evidence="6 10" id="KW-1133">Transmembrane helix</keyword>
<dbReference type="InterPro" id="IPR006303">
    <property type="entry name" value="FliR"/>
</dbReference>
<protein>
    <recommendedName>
        <fullName evidence="3 9">Flagellar biosynthetic protein FliR</fullName>
    </recommendedName>
</protein>
<dbReference type="PRINTS" id="PR00953">
    <property type="entry name" value="TYPE3IMRPROT"/>
</dbReference>
<comment type="function">
    <text evidence="1 10">Role in flagellar biosynthesis.</text>
</comment>
<evidence type="ECO:0000256" key="10">
    <source>
        <dbReference type="RuleBase" id="RU362071"/>
    </source>
</evidence>
<dbReference type="EMBL" id="JBHRZT010000020">
    <property type="protein sequence ID" value="MFC3882558.1"/>
    <property type="molecule type" value="Genomic_DNA"/>
</dbReference>
<keyword evidence="12" id="KW-1185">Reference proteome</keyword>
<keyword evidence="8 10" id="KW-0975">Bacterial flagellum</keyword>
<evidence type="ECO:0000313" key="12">
    <source>
        <dbReference type="Proteomes" id="UP001595752"/>
    </source>
</evidence>
<evidence type="ECO:0000256" key="1">
    <source>
        <dbReference type="ARBA" id="ARBA00002578"/>
    </source>
</evidence>
<keyword evidence="4 10" id="KW-1003">Cell membrane</keyword>
<dbReference type="Pfam" id="PF01311">
    <property type="entry name" value="Bac_export_1"/>
    <property type="match status" value="1"/>
</dbReference>
<proteinExistence type="inferred from homology"/>
<keyword evidence="11" id="KW-0966">Cell projection</keyword>
<dbReference type="PANTHER" id="PTHR30065:SF1">
    <property type="entry name" value="SURFACE PRESENTATION OF ANTIGENS PROTEIN SPAR"/>
    <property type="match status" value="1"/>
</dbReference>
<dbReference type="NCBIfam" id="TIGR01400">
    <property type="entry name" value="fliR"/>
    <property type="match status" value="1"/>
</dbReference>
<keyword evidence="11" id="KW-0282">Flagellum</keyword>
<sequence>MNDLLSYFPAFLLVLVRIASFFVTVPVFSYRNIPTSHKVGLSVILSFILLSTMKVPEIEINDEFILLVLKECIVGLTLGLIAYMVMMGIQIAGGLIDFQMGFAIASVIDPQTGGQSPLLGQYLNILSLLFLLSIDGHHLLIDGIYHSYQVIKIEDLSIALGEESFVQLVTKTFTTMFLIAVQMSLPIVGSIFLVDVALGIIARTVPQLNIFVVGFPVKIIISFVLLIVAMGSMFMVVQRIFEQMLYAMRALMNILGG</sequence>
<evidence type="ECO:0000256" key="7">
    <source>
        <dbReference type="ARBA" id="ARBA00023136"/>
    </source>
</evidence>
<keyword evidence="5 10" id="KW-0812">Transmembrane</keyword>
<feature type="transmembrane region" description="Helical" evidence="10">
    <location>
        <begin position="208"/>
        <end position="237"/>
    </location>
</feature>
<dbReference type="PANTHER" id="PTHR30065">
    <property type="entry name" value="FLAGELLAR BIOSYNTHETIC PROTEIN FLIR"/>
    <property type="match status" value="1"/>
</dbReference>
<evidence type="ECO:0000256" key="6">
    <source>
        <dbReference type="ARBA" id="ARBA00022989"/>
    </source>
</evidence>
<dbReference type="InterPro" id="IPR002010">
    <property type="entry name" value="T3SS_IM_R"/>
</dbReference>
<evidence type="ECO:0000256" key="3">
    <source>
        <dbReference type="ARBA" id="ARBA00021717"/>
    </source>
</evidence>
<keyword evidence="7 10" id="KW-0472">Membrane</keyword>
<gene>
    <name evidence="11" type="primary">fliR</name>
    <name evidence="11" type="ORF">ACFOU2_03285</name>
</gene>
<evidence type="ECO:0000256" key="4">
    <source>
        <dbReference type="ARBA" id="ARBA00022475"/>
    </source>
</evidence>
<evidence type="ECO:0000313" key="11">
    <source>
        <dbReference type="EMBL" id="MFC3882558.1"/>
    </source>
</evidence>
<keyword evidence="11" id="KW-0969">Cilium</keyword>
<comment type="caution">
    <text evidence="11">The sequence shown here is derived from an EMBL/GenBank/DDBJ whole genome shotgun (WGS) entry which is preliminary data.</text>
</comment>
<comment type="similarity">
    <text evidence="2 10">Belongs to the FliR/MopE/SpaR family.</text>
</comment>
<feature type="transmembrane region" description="Helical" evidence="10">
    <location>
        <begin position="39"/>
        <end position="58"/>
    </location>
</feature>
<organism evidence="11 12">
    <name type="scientific">Bacillus songklensis</name>
    <dbReference type="NCBI Taxonomy" id="1069116"/>
    <lineage>
        <taxon>Bacteria</taxon>
        <taxon>Bacillati</taxon>
        <taxon>Bacillota</taxon>
        <taxon>Bacilli</taxon>
        <taxon>Bacillales</taxon>
        <taxon>Bacillaceae</taxon>
        <taxon>Bacillus</taxon>
    </lineage>
</organism>
<reference evidence="12" key="1">
    <citation type="journal article" date="2019" name="Int. J. Syst. Evol. Microbiol.">
        <title>The Global Catalogue of Microorganisms (GCM) 10K type strain sequencing project: providing services to taxonomists for standard genome sequencing and annotation.</title>
        <authorList>
            <consortium name="The Broad Institute Genomics Platform"/>
            <consortium name="The Broad Institute Genome Sequencing Center for Infectious Disease"/>
            <person name="Wu L."/>
            <person name="Ma J."/>
        </authorList>
    </citation>
    <scope>NUCLEOTIDE SEQUENCE [LARGE SCALE GENOMIC DNA]</scope>
    <source>
        <strain evidence="12">CCUG 61889</strain>
    </source>
</reference>
<dbReference type="Proteomes" id="UP001595752">
    <property type="component" value="Unassembled WGS sequence"/>
</dbReference>
<feature type="transmembrane region" description="Helical" evidence="10">
    <location>
        <begin position="64"/>
        <end position="86"/>
    </location>
</feature>
<accession>A0ABV8AX65</accession>
<feature type="transmembrane region" description="Helical" evidence="10">
    <location>
        <begin position="6"/>
        <end position="27"/>
    </location>
</feature>
<evidence type="ECO:0000256" key="2">
    <source>
        <dbReference type="ARBA" id="ARBA00009772"/>
    </source>
</evidence>
<dbReference type="RefSeq" id="WP_377912146.1">
    <property type="nucleotide sequence ID" value="NZ_JBHRZT010000020.1"/>
</dbReference>
<evidence type="ECO:0000256" key="8">
    <source>
        <dbReference type="ARBA" id="ARBA00023143"/>
    </source>
</evidence>